<dbReference type="RefSeq" id="WP_013625864.1">
    <property type="nucleotide sequence ID" value="NC_015172.1"/>
</dbReference>
<dbReference type="Gene3D" id="3.40.50.1980">
    <property type="entry name" value="Nitrogenase molybdenum iron protein domain"/>
    <property type="match status" value="3"/>
</dbReference>
<evidence type="ECO:0000313" key="2">
    <source>
        <dbReference type="EMBL" id="ADY57044.1"/>
    </source>
</evidence>
<reference evidence="3" key="2">
    <citation type="submission" date="2011-02" db="EMBL/GenBank/DDBJ databases">
        <title>The complete genome of Syntrophobotulus glycolicus DSM 8271.</title>
        <authorList>
            <person name="Lucas S."/>
            <person name="Copeland A."/>
            <person name="Lapidus A."/>
            <person name="Bruce D."/>
            <person name="Goodwin L."/>
            <person name="Pitluck S."/>
            <person name="Kyrpides N."/>
            <person name="Mavromatis K."/>
            <person name="Pagani I."/>
            <person name="Ivanova N."/>
            <person name="Mikhailova N."/>
            <person name="Chertkov O."/>
            <person name="Held B."/>
            <person name="Detter J.C."/>
            <person name="Tapia R."/>
            <person name="Han C."/>
            <person name="Land M."/>
            <person name="Hauser L."/>
            <person name="Markowitz V."/>
            <person name="Cheng J.-F."/>
            <person name="Hugenholtz P."/>
            <person name="Woyke T."/>
            <person name="Wu D."/>
            <person name="Spring S."/>
            <person name="Schroeder M."/>
            <person name="Brambilla E."/>
            <person name="Klenk H.-P."/>
            <person name="Eisen J.A."/>
        </authorList>
    </citation>
    <scope>NUCLEOTIDE SEQUENCE [LARGE SCALE GENOMIC DNA]</scope>
    <source>
        <strain evidence="3">DSM 8271 / FlGlyR</strain>
    </source>
</reference>
<dbReference type="KEGG" id="sgy:Sgly_2773"/>
<dbReference type="Pfam" id="PF00148">
    <property type="entry name" value="Oxidored_nitro"/>
    <property type="match status" value="1"/>
</dbReference>
<reference evidence="2 3" key="1">
    <citation type="journal article" date="2011" name="Stand. Genomic Sci.">
        <title>Complete genome sequence of Syntrophobotulus glycolicus type strain (FlGlyR).</title>
        <authorList>
            <person name="Han C."/>
            <person name="Mwirichia R."/>
            <person name="Chertkov O."/>
            <person name="Held B."/>
            <person name="Lapidus A."/>
            <person name="Nolan M."/>
            <person name="Lucas S."/>
            <person name="Hammon N."/>
            <person name="Deshpande S."/>
            <person name="Cheng J.F."/>
            <person name="Tapia R."/>
            <person name="Goodwin L."/>
            <person name="Pitluck S."/>
            <person name="Huntemann M."/>
            <person name="Liolios K."/>
            <person name="Ivanova N."/>
            <person name="Pagani I."/>
            <person name="Mavromatis K."/>
            <person name="Ovchinikova G."/>
            <person name="Pati A."/>
            <person name="Chen A."/>
            <person name="Palaniappan K."/>
            <person name="Land M."/>
            <person name="Hauser L."/>
            <person name="Brambilla E.M."/>
            <person name="Rohde M."/>
            <person name="Spring S."/>
            <person name="Sikorski J."/>
            <person name="Goker M."/>
            <person name="Woyke T."/>
            <person name="Bristow J."/>
            <person name="Eisen J.A."/>
            <person name="Markowitz V."/>
            <person name="Hugenholtz P."/>
            <person name="Kyrpides N.C."/>
            <person name="Klenk H.P."/>
            <person name="Detter J.C."/>
        </authorList>
    </citation>
    <scope>NUCLEOTIDE SEQUENCE [LARGE SCALE GENOMIC DNA]</scope>
    <source>
        <strain evidence="3">DSM 8271 / FlGlyR</strain>
    </source>
</reference>
<name>F0SXY3_SYNGF</name>
<dbReference type="InterPro" id="IPR000510">
    <property type="entry name" value="Nase/OxRdtase_comp1"/>
</dbReference>
<proteinExistence type="predicted"/>
<dbReference type="PANTHER" id="PTHR33712:SF7">
    <property type="entry name" value="LIGHT-INDEPENDENT PROTOCHLOROPHYLLIDE REDUCTASE SUBUNIT B"/>
    <property type="match status" value="1"/>
</dbReference>
<gene>
    <name evidence="2" type="ordered locus">Sgly_2773</name>
</gene>
<evidence type="ECO:0000259" key="1">
    <source>
        <dbReference type="Pfam" id="PF00148"/>
    </source>
</evidence>
<dbReference type="InterPro" id="IPR050152">
    <property type="entry name" value="ChlB/BchB/BchZ"/>
</dbReference>
<keyword evidence="3" id="KW-1185">Reference proteome</keyword>
<dbReference type="AlphaFoldDB" id="F0SXY3"/>
<dbReference type="OrthoDB" id="9767044at2"/>
<evidence type="ECO:0000313" key="3">
    <source>
        <dbReference type="Proteomes" id="UP000007488"/>
    </source>
</evidence>
<dbReference type="GO" id="GO:0016491">
    <property type="term" value="F:oxidoreductase activity"/>
    <property type="evidence" value="ECO:0007669"/>
    <property type="project" value="InterPro"/>
</dbReference>
<dbReference type="STRING" id="645991.Sgly_2773"/>
<feature type="domain" description="Nitrogenase/oxidoreductase component 1" evidence="1">
    <location>
        <begin position="11"/>
        <end position="440"/>
    </location>
</feature>
<dbReference type="HOGENOM" id="CLU_025876_4_0_9"/>
<dbReference type="EMBL" id="CP002547">
    <property type="protein sequence ID" value="ADY57044.1"/>
    <property type="molecule type" value="Genomic_DNA"/>
</dbReference>
<dbReference type="PANTHER" id="PTHR33712">
    <property type="entry name" value="LIGHT-INDEPENDENT PROTOCHLOROPHYLLIDE REDUCTASE SUBUNIT B"/>
    <property type="match status" value="1"/>
</dbReference>
<organism evidence="2 3">
    <name type="scientific">Syntrophobotulus glycolicus (strain DSM 8271 / FlGlyR)</name>
    <dbReference type="NCBI Taxonomy" id="645991"/>
    <lineage>
        <taxon>Bacteria</taxon>
        <taxon>Bacillati</taxon>
        <taxon>Bacillota</taxon>
        <taxon>Clostridia</taxon>
        <taxon>Eubacteriales</taxon>
        <taxon>Desulfitobacteriaceae</taxon>
        <taxon>Syntrophobotulus</taxon>
    </lineage>
</organism>
<dbReference type="Proteomes" id="UP000007488">
    <property type="component" value="Chromosome"/>
</dbReference>
<dbReference type="eggNOG" id="COG2710">
    <property type="taxonomic scope" value="Bacteria"/>
</dbReference>
<sequence length="444" mass="49044">MPYIERPRFSCTLGGALQTITSLPGAVPIIHAASGCGGNLFSTQQAAGLYGSGFCGGLSMPSSNVSEKEIIFGGEERLKEQITTTLEMIEGEIYIVVTGCMTEIIGDDPKIVVSQFKDPAKPILYVHTGGFKGNSYKGYDLVLETLFSEYVAKAKSKKKNLVNIWGVVPGLDPFFRGDLEEIKRLLNLLGIQVNTFYSYDESLENLYRAGSASANIVLSRVYGLEAAKSFQEKHGTPYIVEDIPIGAQATVEFLDKITELLNLNKQSVDRVIAREKKNYYSYMERVADSYLDSDLQNYAVVVGNANYCYPVTRFLAEEIGWLPELSVITDSLTDEEKETLRLSFKDFTNIKAPELVFETDTGKIQSHFAQGRSLYSDDRYLPALSPLFVLGSTHELELAGNLGAKALSISFPIVDRAVLNKGYAGFKGGLHLFEDLFNVLLARR</sequence>
<protein>
    <submittedName>
        <fullName evidence="2">Oxidoreductase/nitrogenase component 1</fullName>
    </submittedName>
</protein>
<dbReference type="SUPFAM" id="SSF53807">
    <property type="entry name" value="Helical backbone' metal receptor"/>
    <property type="match status" value="1"/>
</dbReference>
<accession>F0SXY3</accession>